<dbReference type="Pfam" id="PF00072">
    <property type="entry name" value="Response_reg"/>
    <property type="match status" value="1"/>
</dbReference>
<dbReference type="EMBL" id="JANUHC010000001">
    <property type="protein sequence ID" value="MCS0628240.1"/>
    <property type="molecule type" value="Genomic_DNA"/>
</dbReference>
<dbReference type="PANTHER" id="PTHR44520:SF2">
    <property type="entry name" value="RESPONSE REGULATOR RCP1"/>
    <property type="match status" value="1"/>
</dbReference>
<evidence type="ECO:0000256" key="1">
    <source>
        <dbReference type="PROSITE-ProRule" id="PRU00169"/>
    </source>
</evidence>
<proteinExistence type="predicted"/>
<dbReference type="Gene3D" id="3.40.50.2300">
    <property type="match status" value="1"/>
</dbReference>
<dbReference type="SUPFAM" id="SSF52172">
    <property type="entry name" value="CheY-like"/>
    <property type="match status" value="1"/>
</dbReference>
<feature type="domain" description="Response regulatory" evidence="2">
    <location>
        <begin position="7"/>
        <end position="127"/>
    </location>
</feature>
<dbReference type="InterPro" id="IPR001789">
    <property type="entry name" value="Sig_transdc_resp-reg_receiver"/>
</dbReference>
<evidence type="ECO:0000313" key="3">
    <source>
        <dbReference type="EMBL" id="MCS0628240.1"/>
    </source>
</evidence>
<dbReference type="InterPro" id="IPR052893">
    <property type="entry name" value="TCS_response_regulator"/>
</dbReference>
<evidence type="ECO:0000313" key="4">
    <source>
        <dbReference type="Proteomes" id="UP001165263"/>
    </source>
</evidence>
<keyword evidence="4" id="KW-1185">Reference proteome</keyword>
<sequence>MKTPAQPILLLEDDHVDVLTTRRALKEIHVDNPLVVCENGEQGLAWLRDAADPPCLVLLDLNMPVMNGIEFLEQVKRDEQLRRIPMVVLTTSEEMEDKVRSFDLGIAGYMAKSLDYRRFVEAMRSIDAYWTTSEQP</sequence>
<accession>A0ABT2BSZ2</accession>
<dbReference type="RefSeq" id="WP_259447487.1">
    <property type="nucleotide sequence ID" value="NZ_CP119520.1"/>
</dbReference>
<dbReference type="SMART" id="SM00448">
    <property type="entry name" value="REC"/>
    <property type="match status" value="1"/>
</dbReference>
<dbReference type="CDD" id="cd17557">
    <property type="entry name" value="REC_Rcp-like"/>
    <property type="match status" value="1"/>
</dbReference>
<comment type="caution">
    <text evidence="3">The sequence shown here is derived from an EMBL/GenBank/DDBJ whole genome shotgun (WGS) entry which is preliminary data.</text>
</comment>
<protein>
    <submittedName>
        <fullName evidence="3">Response regulator</fullName>
    </submittedName>
</protein>
<dbReference type="PROSITE" id="PS50110">
    <property type="entry name" value="RESPONSE_REGULATORY"/>
    <property type="match status" value="1"/>
</dbReference>
<evidence type="ECO:0000259" key="2">
    <source>
        <dbReference type="PROSITE" id="PS50110"/>
    </source>
</evidence>
<feature type="modified residue" description="4-aspartylphosphate" evidence="1">
    <location>
        <position position="60"/>
    </location>
</feature>
<gene>
    <name evidence="3" type="ORF">NX786_02640</name>
</gene>
<dbReference type="PANTHER" id="PTHR44520">
    <property type="entry name" value="RESPONSE REGULATOR RCP1-RELATED"/>
    <property type="match status" value="1"/>
</dbReference>
<dbReference type="Proteomes" id="UP001165263">
    <property type="component" value="Unassembled WGS sequence"/>
</dbReference>
<keyword evidence="1" id="KW-0597">Phosphoprotein</keyword>
<organism evidence="3 4">
    <name type="scientific">Telluria mixta</name>
    <dbReference type="NCBI Taxonomy" id="34071"/>
    <lineage>
        <taxon>Bacteria</taxon>
        <taxon>Pseudomonadati</taxon>
        <taxon>Pseudomonadota</taxon>
        <taxon>Betaproteobacteria</taxon>
        <taxon>Burkholderiales</taxon>
        <taxon>Oxalobacteraceae</taxon>
        <taxon>Telluria group</taxon>
        <taxon>Telluria</taxon>
    </lineage>
</organism>
<name>A0ABT2BSZ2_9BURK</name>
<reference evidence="3" key="1">
    <citation type="submission" date="2022-08" db="EMBL/GenBank/DDBJ databases">
        <title>Reclassification of Massilia species as members of the genera Telluria, Duganella, Pseudoduganella, Mokoshia gen. nov. and Zemynaea gen. nov. using orthogonal and non-orthogonal genome-based approaches.</title>
        <authorList>
            <person name="Bowman J.P."/>
        </authorList>
    </citation>
    <scope>NUCLEOTIDE SEQUENCE</scope>
    <source>
        <strain evidence="3">LMG 11547</strain>
    </source>
</reference>
<dbReference type="InterPro" id="IPR011006">
    <property type="entry name" value="CheY-like_superfamily"/>
</dbReference>